<accession>A0A6C0J763</accession>
<protein>
    <submittedName>
        <fullName evidence="1">Uncharacterized protein</fullName>
    </submittedName>
</protein>
<organism evidence="1">
    <name type="scientific">viral metagenome</name>
    <dbReference type="NCBI Taxonomy" id="1070528"/>
    <lineage>
        <taxon>unclassified sequences</taxon>
        <taxon>metagenomes</taxon>
        <taxon>organismal metagenomes</taxon>
    </lineage>
</organism>
<evidence type="ECO:0000313" key="1">
    <source>
        <dbReference type="EMBL" id="QHU01492.1"/>
    </source>
</evidence>
<dbReference type="EMBL" id="MN740343">
    <property type="protein sequence ID" value="QHU01492.1"/>
    <property type="molecule type" value="Genomic_DNA"/>
</dbReference>
<dbReference type="AlphaFoldDB" id="A0A6C0J763"/>
<reference evidence="1" key="1">
    <citation type="journal article" date="2020" name="Nature">
        <title>Giant virus diversity and host interactions through global metagenomics.</title>
        <authorList>
            <person name="Schulz F."/>
            <person name="Roux S."/>
            <person name="Paez-Espino D."/>
            <person name="Jungbluth S."/>
            <person name="Walsh D.A."/>
            <person name="Denef V.J."/>
            <person name="McMahon K.D."/>
            <person name="Konstantinidis K.T."/>
            <person name="Eloe-Fadrosh E.A."/>
            <person name="Kyrpides N.C."/>
            <person name="Woyke T."/>
        </authorList>
    </citation>
    <scope>NUCLEOTIDE SEQUENCE</scope>
    <source>
        <strain evidence="1">GVMAG-M-3300025860-25</strain>
    </source>
</reference>
<proteinExistence type="predicted"/>
<sequence>MENWNIDSTKFGKMKIGMFNNSSYYGIPTNILKSGICKYYRRKEWEKFEWCVVEMFILGLKNKAIITNLVNRLKILLMEEIICVEIGSIFRGIEILESVDEKENEEKLSGLLEFCRLVRDLKRGRIVSYINNFWRFEEKKYKLDDVILNKVKKFEKKGDSEKILKLGELFIGFLEHRDFNMFGVFNLVYIMDEKGGTRFRRKDCIYLLVEILEEYFENEKLKKVLEFGKKMLFRKDLKERLAFGMWLIVIGWKMDELDFTTIENVIWTKEEVDQYMVNRIEIKIDDDYVVNDYHVNKKFGLKKFGEVGSLVLDEDLSLLGEKGEEMRKFYIDVKSGIKKKKVVILEKVIKKEEVIKKKKVVILEKVIKKKKVKKKKVILEEVVIEEELESIDWSKFKNIEVIEEGVCGLKVCCIKVEYDGKKYILKEMKESFRFGRDYIMMDILKKRFGIKDLGMKRIRSGVGLEVVDKKKKTYVKNWKFGEREVVYCMMENFDNIGDLGKNKGFLEREDVFKESLKIRLFDGLFRSSDNILRNILVNIAGVVLSIDEGDIYGKRSLVFNKSDWFLKKENIEKTKLVVEEIINEWDLLSLKLEVEKEMIRFGFEEKVKEMKDRFDNYLEKVFEEF</sequence>
<name>A0A6C0J763_9ZZZZ</name>